<dbReference type="AlphaFoldDB" id="A0A2S7ISX3"/>
<dbReference type="EMBL" id="PTRA01000001">
    <property type="protein sequence ID" value="PQA60786.1"/>
    <property type="molecule type" value="Genomic_DNA"/>
</dbReference>
<dbReference type="Proteomes" id="UP000239590">
    <property type="component" value="Unassembled WGS sequence"/>
</dbReference>
<dbReference type="SUPFAM" id="SSF48452">
    <property type="entry name" value="TPR-like"/>
    <property type="match status" value="2"/>
</dbReference>
<keyword evidence="2" id="KW-0472">Membrane</keyword>
<evidence type="ECO:0000256" key="2">
    <source>
        <dbReference type="SAM" id="Phobius"/>
    </source>
</evidence>
<gene>
    <name evidence="4" type="ORF">C5O19_14580</name>
</gene>
<organism evidence="4 5">
    <name type="scientific">Siphonobacter curvatus</name>
    <dbReference type="NCBI Taxonomy" id="2094562"/>
    <lineage>
        <taxon>Bacteria</taxon>
        <taxon>Pseudomonadati</taxon>
        <taxon>Bacteroidota</taxon>
        <taxon>Cytophagia</taxon>
        <taxon>Cytophagales</taxon>
        <taxon>Cytophagaceae</taxon>
        <taxon>Siphonobacter</taxon>
    </lineage>
</organism>
<dbReference type="InterPro" id="IPR024983">
    <property type="entry name" value="CHAT_dom"/>
</dbReference>
<dbReference type="SMART" id="SM00028">
    <property type="entry name" value="TPR"/>
    <property type="match status" value="6"/>
</dbReference>
<dbReference type="PANTHER" id="PTHR10098">
    <property type="entry name" value="RAPSYN-RELATED"/>
    <property type="match status" value="1"/>
</dbReference>
<dbReference type="InterPro" id="IPR019734">
    <property type="entry name" value="TPR_rpt"/>
</dbReference>
<dbReference type="PROSITE" id="PS50005">
    <property type="entry name" value="TPR"/>
    <property type="match status" value="1"/>
</dbReference>
<keyword evidence="5" id="KW-1185">Reference proteome</keyword>
<accession>A0A2S7ISX3</accession>
<dbReference type="Pfam" id="PF13181">
    <property type="entry name" value="TPR_8"/>
    <property type="match status" value="1"/>
</dbReference>
<feature type="domain" description="CHAT" evidence="3">
    <location>
        <begin position="630"/>
        <end position="908"/>
    </location>
</feature>
<reference evidence="5" key="1">
    <citation type="submission" date="2018-02" db="EMBL/GenBank/DDBJ databases">
        <title>Genome sequencing of Solimonas sp. HR-BB.</title>
        <authorList>
            <person name="Lee Y."/>
            <person name="Jeon C.O."/>
        </authorList>
    </citation>
    <scope>NUCLEOTIDE SEQUENCE [LARGE SCALE GENOMIC DNA]</scope>
    <source>
        <strain evidence="5">HR-U</strain>
    </source>
</reference>
<dbReference type="PANTHER" id="PTHR10098:SF108">
    <property type="entry name" value="TETRATRICOPEPTIDE REPEAT PROTEIN 28"/>
    <property type="match status" value="1"/>
</dbReference>
<name>A0A2S7ISX3_9BACT</name>
<evidence type="ECO:0000313" key="5">
    <source>
        <dbReference type="Proteomes" id="UP000239590"/>
    </source>
</evidence>
<sequence>MFGFFKSKIVDWIGVWLLILASLDISAQHKSASAETAIRRLQTQGEVAFQDGKHAEAMMYFKKAIALCIRHNNLPRYADLLIESSSIPYGQGNLSEAIQQCEKALQLLQKSPVDSIRFKAYSNLSFYHSLVFQTEQMQSYLEKAEQMLERQPYLASQTPGFVAAYYNQKGVYYNAAGDFIQATTNLEKALAVAKKYQLSGYLSTFTNNLSTQYENLGNTQKAIMLAKQALSLERTPYQQIVYTLNLGRYYLSLNKPKEAFKYLTQSQQIDDTYGRLNPDYFTESRITLYQNWGSYYAATQQVTKAIRSYDQAITLAQTYWGTKHPLLSVAYRVKAQLLENQGDLNGALVNYRHAINAVCLGTPVKELHDLPVIQEGVLSERELMYALVGQASVMGKFSNRDPFLQPAFETYKLALHLAERIRLNYDVSDAKLLFGQQISLVNEQALRIAYALYQKTHQYQYLKTAFTLTESTRASTLSDARREQTLKKTWVPKELLSKEEQLKKELTSTKLQLQQPNSRKEQDSLKLVLVEQELVLDKFRQQLLQRIPSRHRQSVESMSVDTVREKLLDQQTALLSYVMTEQDLFVFVITQLRVKWVRIPFGQAQKATLAALQQSLYDNPGLSPYKGHAAAQQGYQQLFRPLKPYLQDVQRLIIIRDKELNYLPFEILESTASGRDFLLRSYSIRYAYGASLTQVNASTPWTGGPNGILAMAPFSETSSQKNSFRDTSLLALPASREEIRSVGGLQYANRQATKQEFLDHYASSQIIHLATHARTDDKEAERSFIAFYPDSADYKLYTDELYNLSFNHTQMVVLSACETGRGRLHRGEGLMSLARGFLYGGCPSVVTTLWNAHDQTAAYLSERMYAHLRKGVPIDQALQLAKLDFFSSDMAALYDHPYYWANLVLIGDASVLYESKWATINRISAGFFLLSSIFLGLFLARYWQQHR</sequence>
<dbReference type="Pfam" id="PF13424">
    <property type="entry name" value="TPR_12"/>
    <property type="match status" value="1"/>
</dbReference>
<dbReference type="Pfam" id="PF13374">
    <property type="entry name" value="TPR_10"/>
    <property type="match status" value="1"/>
</dbReference>
<dbReference type="InterPro" id="IPR011990">
    <property type="entry name" value="TPR-like_helical_dom_sf"/>
</dbReference>
<evidence type="ECO:0000313" key="4">
    <source>
        <dbReference type="EMBL" id="PQA60786.1"/>
    </source>
</evidence>
<proteinExistence type="predicted"/>
<comment type="caution">
    <text evidence="4">The sequence shown here is derived from an EMBL/GenBank/DDBJ whole genome shotgun (WGS) entry which is preliminary data.</text>
</comment>
<evidence type="ECO:0000259" key="3">
    <source>
        <dbReference type="Pfam" id="PF12770"/>
    </source>
</evidence>
<keyword evidence="2" id="KW-1133">Transmembrane helix</keyword>
<feature type="repeat" description="TPR" evidence="1">
    <location>
        <begin position="286"/>
        <end position="319"/>
    </location>
</feature>
<evidence type="ECO:0000256" key="1">
    <source>
        <dbReference type="PROSITE-ProRule" id="PRU00339"/>
    </source>
</evidence>
<keyword evidence="1" id="KW-0802">TPR repeat</keyword>
<dbReference type="Pfam" id="PF12770">
    <property type="entry name" value="CHAT"/>
    <property type="match status" value="1"/>
</dbReference>
<dbReference type="OrthoDB" id="9771112at2"/>
<keyword evidence="2" id="KW-0812">Transmembrane</keyword>
<feature type="transmembrane region" description="Helical" evidence="2">
    <location>
        <begin position="923"/>
        <end position="943"/>
    </location>
</feature>
<protein>
    <recommendedName>
        <fullName evidence="3">CHAT domain-containing protein</fullName>
    </recommendedName>
</protein>
<dbReference type="Gene3D" id="1.25.40.10">
    <property type="entry name" value="Tetratricopeptide repeat domain"/>
    <property type="match status" value="3"/>
</dbReference>